<dbReference type="Gene3D" id="3.30.750.24">
    <property type="entry name" value="STAS domain"/>
    <property type="match status" value="1"/>
</dbReference>
<gene>
    <name evidence="2" type="ORF">GCM10009799_46250</name>
</gene>
<dbReference type="SUPFAM" id="SSF52091">
    <property type="entry name" value="SpoIIaa-like"/>
    <property type="match status" value="1"/>
</dbReference>
<evidence type="ECO:0000313" key="3">
    <source>
        <dbReference type="Proteomes" id="UP001501585"/>
    </source>
</evidence>
<dbReference type="InterPro" id="IPR002645">
    <property type="entry name" value="STAS_dom"/>
</dbReference>
<keyword evidence="3" id="KW-1185">Reference proteome</keyword>
<dbReference type="CDD" id="cd07043">
    <property type="entry name" value="STAS_anti-anti-sigma_factors"/>
    <property type="match status" value="1"/>
</dbReference>
<name>A0ABN2TL65_9ACTN</name>
<accession>A0ABN2TL65</accession>
<dbReference type="InterPro" id="IPR036513">
    <property type="entry name" value="STAS_dom_sf"/>
</dbReference>
<sequence>MSGGRSEYFPCREAVVVPVRGEVDIATADDVRDHVLRAAHPSPATVLKEGVAVRAGVGRRGPVPRPGSPCVIVDLSGVEFFDASGVRALMSAYRVLTREGRHMVLAEPSPAAARILETLRMGEVFEIYPIVEMALADNHTAEGDGDRVRRAPGAE</sequence>
<dbReference type="EMBL" id="BAAAPC010000025">
    <property type="protein sequence ID" value="GAA2012681.1"/>
    <property type="molecule type" value="Genomic_DNA"/>
</dbReference>
<organism evidence="2 3">
    <name type="scientific">Nocardiopsis rhodophaea</name>
    <dbReference type="NCBI Taxonomy" id="280238"/>
    <lineage>
        <taxon>Bacteria</taxon>
        <taxon>Bacillati</taxon>
        <taxon>Actinomycetota</taxon>
        <taxon>Actinomycetes</taxon>
        <taxon>Streptosporangiales</taxon>
        <taxon>Nocardiopsidaceae</taxon>
        <taxon>Nocardiopsis</taxon>
    </lineage>
</organism>
<evidence type="ECO:0000259" key="1">
    <source>
        <dbReference type="PROSITE" id="PS50801"/>
    </source>
</evidence>
<dbReference type="RefSeq" id="WP_344108277.1">
    <property type="nucleotide sequence ID" value="NZ_BAAAPC010000025.1"/>
</dbReference>
<comment type="caution">
    <text evidence="2">The sequence shown here is derived from an EMBL/GenBank/DDBJ whole genome shotgun (WGS) entry which is preliminary data.</text>
</comment>
<dbReference type="PROSITE" id="PS50801">
    <property type="entry name" value="STAS"/>
    <property type="match status" value="1"/>
</dbReference>
<reference evidence="2 3" key="1">
    <citation type="journal article" date="2019" name="Int. J. Syst. Evol. Microbiol.">
        <title>The Global Catalogue of Microorganisms (GCM) 10K type strain sequencing project: providing services to taxonomists for standard genome sequencing and annotation.</title>
        <authorList>
            <consortium name="The Broad Institute Genomics Platform"/>
            <consortium name="The Broad Institute Genome Sequencing Center for Infectious Disease"/>
            <person name="Wu L."/>
            <person name="Ma J."/>
        </authorList>
    </citation>
    <scope>NUCLEOTIDE SEQUENCE [LARGE SCALE GENOMIC DNA]</scope>
    <source>
        <strain evidence="2 3">JCM 15313</strain>
    </source>
</reference>
<dbReference type="Pfam" id="PF01740">
    <property type="entry name" value="STAS"/>
    <property type="match status" value="1"/>
</dbReference>
<protein>
    <recommendedName>
        <fullName evidence="1">STAS domain-containing protein</fullName>
    </recommendedName>
</protein>
<feature type="domain" description="STAS" evidence="1">
    <location>
        <begin position="15"/>
        <end position="138"/>
    </location>
</feature>
<proteinExistence type="predicted"/>
<dbReference type="PANTHER" id="PTHR33495:SF2">
    <property type="entry name" value="ANTI-SIGMA FACTOR ANTAGONIST TM_1081-RELATED"/>
    <property type="match status" value="1"/>
</dbReference>
<dbReference type="PANTHER" id="PTHR33495">
    <property type="entry name" value="ANTI-SIGMA FACTOR ANTAGONIST TM_1081-RELATED-RELATED"/>
    <property type="match status" value="1"/>
</dbReference>
<dbReference type="Proteomes" id="UP001501585">
    <property type="component" value="Unassembled WGS sequence"/>
</dbReference>
<evidence type="ECO:0000313" key="2">
    <source>
        <dbReference type="EMBL" id="GAA2012681.1"/>
    </source>
</evidence>